<reference evidence="2 3" key="1">
    <citation type="submission" date="2019-05" db="EMBL/GenBank/DDBJ databases">
        <title>Another draft genome of Portunus trituberculatus and its Hox gene families provides insights of decapod evolution.</title>
        <authorList>
            <person name="Jeong J.-H."/>
            <person name="Song I."/>
            <person name="Kim S."/>
            <person name="Choi T."/>
            <person name="Kim D."/>
            <person name="Ryu S."/>
            <person name="Kim W."/>
        </authorList>
    </citation>
    <scope>NUCLEOTIDE SEQUENCE [LARGE SCALE GENOMIC DNA]</scope>
    <source>
        <tissue evidence="2">Muscle</tissue>
    </source>
</reference>
<organism evidence="2 3">
    <name type="scientific">Portunus trituberculatus</name>
    <name type="common">Swimming crab</name>
    <name type="synonym">Neptunus trituberculatus</name>
    <dbReference type="NCBI Taxonomy" id="210409"/>
    <lineage>
        <taxon>Eukaryota</taxon>
        <taxon>Metazoa</taxon>
        <taxon>Ecdysozoa</taxon>
        <taxon>Arthropoda</taxon>
        <taxon>Crustacea</taxon>
        <taxon>Multicrustacea</taxon>
        <taxon>Malacostraca</taxon>
        <taxon>Eumalacostraca</taxon>
        <taxon>Eucarida</taxon>
        <taxon>Decapoda</taxon>
        <taxon>Pleocyemata</taxon>
        <taxon>Brachyura</taxon>
        <taxon>Eubrachyura</taxon>
        <taxon>Portunoidea</taxon>
        <taxon>Portunidae</taxon>
        <taxon>Portuninae</taxon>
        <taxon>Portunus</taxon>
    </lineage>
</organism>
<feature type="region of interest" description="Disordered" evidence="1">
    <location>
        <begin position="53"/>
        <end position="84"/>
    </location>
</feature>
<feature type="region of interest" description="Disordered" evidence="1">
    <location>
        <begin position="155"/>
        <end position="179"/>
    </location>
</feature>
<feature type="compositionally biased region" description="Low complexity" evidence="1">
    <location>
        <begin position="53"/>
        <end position="79"/>
    </location>
</feature>
<dbReference type="AlphaFoldDB" id="A0A5B7GF12"/>
<keyword evidence="3" id="KW-1185">Reference proteome</keyword>
<proteinExistence type="predicted"/>
<comment type="caution">
    <text evidence="2">The sequence shown here is derived from an EMBL/GenBank/DDBJ whole genome shotgun (WGS) entry which is preliminary data.</text>
</comment>
<protein>
    <submittedName>
        <fullName evidence="2">Uncharacterized protein</fullName>
    </submittedName>
</protein>
<dbReference type="EMBL" id="VSRR010013551">
    <property type="protein sequence ID" value="MPC55923.1"/>
    <property type="molecule type" value="Genomic_DNA"/>
</dbReference>
<evidence type="ECO:0000256" key="1">
    <source>
        <dbReference type="SAM" id="MobiDB-lite"/>
    </source>
</evidence>
<dbReference type="Proteomes" id="UP000324222">
    <property type="component" value="Unassembled WGS sequence"/>
</dbReference>
<name>A0A5B7GF12_PORTR</name>
<accession>A0A5B7GF12</accession>
<sequence>MKQPRTYGKVAYFRHTKLIIKDRVCAPAQRVTGAAGGSANASTSRSTATTVLVSGGDASSSTSTAVSSVRGSSSAAVGTSGRGGAADVVTYSTPAGTLGHDDGDVGGGVSTRGSVTQLDIDGAWKPGKGLQECSPTVGGLVSVGTAIAKDTIAGRADGSASVTARQRATKALSSSSSKK</sequence>
<gene>
    <name evidence="2" type="ORF">E2C01_049869</name>
</gene>
<evidence type="ECO:0000313" key="3">
    <source>
        <dbReference type="Proteomes" id="UP000324222"/>
    </source>
</evidence>
<evidence type="ECO:0000313" key="2">
    <source>
        <dbReference type="EMBL" id="MPC55923.1"/>
    </source>
</evidence>